<dbReference type="InterPro" id="IPR050879">
    <property type="entry name" value="Acyltransferase_3"/>
</dbReference>
<keyword evidence="4" id="KW-0012">Acyltransferase</keyword>
<gene>
    <name evidence="4" type="ORF">LZ495_20350</name>
</gene>
<evidence type="ECO:0000256" key="2">
    <source>
        <dbReference type="SAM" id="Phobius"/>
    </source>
</evidence>
<feature type="transmembrane region" description="Helical" evidence="2">
    <location>
        <begin position="96"/>
        <end position="121"/>
    </location>
</feature>
<name>A0AA41Q1N7_9ACTN</name>
<keyword evidence="5" id="KW-1185">Reference proteome</keyword>
<feature type="region of interest" description="Disordered" evidence="1">
    <location>
        <begin position="1"/>
        <end position="51"/>
    </location>
</feature>
<dbReference type="AlphaFoldDB" id="A0AA41Q1N7"/>
<feature type="transmembrane region" description="Helical" evidence="2">
    <location>
        <begin position="142"/>
        <end position="169"/>
    </location>
</feature>
<reference evidence="4" key="1">
    <citation type="submission" date="2022-01" db="EMBL/GenBank/DDBJ databases">
        <title>Genome-Based Taxonomic Classification of the Phylum Actinobacteria.</title>
        <authorList>
            <person name="Gao Y."/>
        </authorList>
    </citation>
    <scope>NUCLEOTIDE SEQUENCE</scope>
    <source>
        <strain evidence="4">KLBMP 8922</strain>
    </source>
</reference>
<dbReference type="GO" id="GO:0016747">
    <property type="term" value="F:acyltransferase activity, transferring groups other than amino-acyl groups"/>
    <property type="evidence" value="ECO:0007669"/>
    <property type="project" value="InterPro"/>
</dbReference>
<feature type="transmembrane region" description="Helical" evidence="2">
    <location>
        <begin position="189"/>
        <end position="209"/>
    </location>
</feature>
<sequence>MNFSLLSREARLKSPGSRQISPPPAAPADAPAPAEASAPETPKSPTAPAAPRAAGGRLAALDGLRFIAAAIVMLHHFVIAPYAWGIGEPQRLFDSTLVVVSGYGWLGVEFFFLISGFVICMSSWGRSIGQFVTSRITRLYPAYWAAIVVTTLIVYTVAEGKGVSAVSVWDRLLNLTMLQEPLGAPAVDAVYWTLWVELRFYLLFAIVVWRGVTYQRVIVFCALWMTAATLATAIDNRTLEILLIPESAPFFIAGIAFFLMRRNGPTLLLWGIVAFAFAFSQHSVIARQESTEWMMHHNMPSWPTHALVTLFYVVMAVLALGYLDRIRYPWLTTLGALTFPVYLIHCEAGWALIIALRGRFNPHLVVFMVMLWVLVVAWLIHVLVEKRVAPRLSTGLKRAFATMPKD</sequence>
<feature type="transmembrane region" description="Helical" evidence="2">
    <location>
        <begin position="267"/>
        <end position="285"/>
    </location>
</feature>
<keyword evidence="2" id="KW-0472">Membrane</keyword>
<dbReference type="EMBL" id="JAKFHA010000011">
    <property type="protein sequence ID" value="MCF2529552.1"/>
    <property type="molecule type" value="Genomic_DNA"/>
</dbReference>
<dbReference type="PANTHER" id="PTHR23028:SF53">
    <property type="entry name" value="ACYL_TRANSF_3 DOMAIN-CONTAINING PROTEIN"/>
    <property type="match status" value="1"/>
</dbReference>
<dbReference type="GO" id="GO:0009103">
    <property type="term" value="P:lipopolysaccharide biosynthetic process"/>
    <property type="evidence" value="ECO:0007669"/>
    <property type="project" value="TreeGrafter"/>
</dbReference>
<dbReference type="GO" id="GO:0016020">
    <property type="term" value="C:membrane"/>
    <property type="evidence" value="ECO:0007669"/>
    <property type="project" value="TreeGrafter"/>
</dbReference>
<evidence type="ECO:0000313" key="5">
    <source>
        <dbReference type="Proteomes" id="UP001165378"/>
    </source>
</evidence>
<dbReference type="Pfam" id="PF01757">
    <property type="entry name" value="Acyl_transf_3"/>
    <property type="match status" value="1"/>
</dbReference>
<feature type="transmembrane region" description="Helical" evidence="2">
    <location>
        <begin position="362"/>
        <end position="384"/>
    </location>
</feature>
<protein>
    <submittedName>
        <fullName evidence="4">Acyltransferase</fullName>
    </submittedName>
</protein>
<evidence type="ECO:0000256" key="1">
    <source>
        <dbReference type="SAM" id="MobiDB-lite"/>
    </source>
</evidence>
<dbReference type="RefSeq" id="WP_235053885.1">
    <property type="nucleotide sequence ID" value="NZ_JAKFHA010000011.1"/>
</dbReference>
<feature type="transmembrane region" description="Helical" evidence="2">
    <location>
        <begin position="240"/>
        <end position="260"/>
    </location>
</feature>
<dbReference type="PANTHER" id="PTHR23028">
    <property type="entry name" value="ACETYLTRANSFERASE"/>
    <property type="match status" value="1"/>
</dbReference>
<keyword evidence="2" id="KW-1133">Transmembrane helix</keyword>
<keyword evidence="4" id="KW-0808">Transferase</keyword>
<dbReference type="InterPro" id="IPR002656">
    <property type="entry name" value="Acyl_transf_3_dom"/>
</dbReference>
<feature type="transmembrane region" description="Helical" evidence="2">
    <location>
        <begin position="330"/>
        <end position="356"/>
    </location>
</feature>
<evidence type="ECO:0000259" key="3">
    <source>
        <dbReference type="Pfam" id="PF01757"/>
    </source>
</evidence>
<feature type="domain" description="Acyltransferase 3" evidence="3">
    <location>
        <begin position="59"/>
        <end position="381"/>
    </location>
</feature>
<feature type="transmembrane region" description="Helical" evidence="2">
    <location>
        <begin position="66"/>
        <end position="84"/>
    </location>
</feature>
<feature type="compositionally biased region" description="Low complexity" evidence="1">
    <location>
        <begin position="27"/>
        <end position="51"/>
    </location>
</feature>
<comment type="caution">
    <text evidence="4">The sequence shown here is derived from an EMBL/GenBank/DDBJ whole genome shotgun (WGS) entry which is preliminary data.</text>
</comment>
<evidence type="ECO:0000313" key="4">
    <source>
        <dbReference type="EMBL" id="MCF2529552.1"/>
    </source>
</evidence>
<proteinExistence type="predicted"/>
<dbReference type="Proteomes" id="UP001165378">
    <property type="component" value="Unassembled WGS sequence"/>
</dbReference>
<feature type="transmembrane region" description="Helical" evidence="2">
    <location>
        <begin position="216"/>
        <end position="234"/>
    </location>
</feature>
<feature type="transmembrane region" description="Helical" evidence="2">
    <location>
        <begin position="305"/>
        <end position="323"/>
    </location>
</feature>
<organism evidence="4 5">
    <name type="scientific">Yinghuangia soli</name>
    <dbReference type="NCBI Taxonomy" id="2908204"/>
    <lineage>
        <taxon>Bacteria</taxon>
        <taxon>Bacillati</taxon>
        <taxon>Actinomycetota</taxon>
        <taxon>Actinomycetes</taxon>
        <taxon>Kitasatosporales</taxon>
        <taxon>Streptomycetaceae</taxon>
        <taxon>Yinghuangia</taxon>
    </lineage>
</organism>
<keyword evidence="2" id="KW-0812">Transmembrane</keyword>
<accession>A0AA41Q1N7</accession>